<dbReference type="CDD" id="cd04489">
    <property type="entry name" value="ExoVII_LU_OBF"/>
    <property type="match status" value="1"/>
</dbReference>
<dbReference type="AlphaFoldDB" id="A0A6F8SMA4"/>
<comment type="similarity">
    <text evidence="5 6">Belongs to the XseA family.</text>
</comment>
<name>A0A6F8SMA4_9ACTN</name>
<dbReference type="EMBL" id="AP022829">
    <property type="protein sequence ID" value="BCA88730.1"/>
    <property type="molecule type" value="Genomic_DNA"/>
</dbReference>
<proteinExistence type="inferred from homology"/>
<dbReference type="InterPro" id="IPR020579">
    <property type="entry name" value="Exonuc_VII_lsu_C"/>
</dbReference>
<dbReference type="InterPro" id="IPR025824">
    <property type="entry name" value="OB-fold_nuc-bd_dom"/>
</dbReference>
<evidence type="ECO:0000256" key="4">
    <source>
        <dbReference type="ARBA" id="ARBA00022839"/>
    </source>
</evidence>
<evidence type="ECO:0000256" key="1">
    <source>
        <dbReference type="ARBA" id="ARBA00022490"/>
    </source>
</evidence>
<dbReference type="Pfam" id="PF13742">
    <property type="entry name" value="tRNA_anti_2"/>
    <property type="match status" value="1"/>
</dbReference>
<dbReference type="GO" id="GO:0003676">
    <property type="term" value="F:nucleic acid binding"/>
    <property type="evidence" value="ECO:0007669"/>
    <property type="project" value="InterPro"/>
</dbReference>
<dbReference type="Proteomes" id="UP000501727">
    <property type="component" value="Chromosome"/>
</dbReference>
<dbReference type="GO" id="GO:0006308">
    <property type="term" value="P:DNA catabolic process"/>
    <property type="evidence" value="ECO:0007669"/>
    <property type="project" value="UniProtKB-UniRule"/>
</dbReference>
<accession>A0A6F8SMA4</accession>
<dbReference type="Pfam" id="PF02601">
    <property type="entry name" value="Exonuc_VII_L"/>
    <property type="match status" value="1"/>
</dbReference>
<keyword evidence="3 5" id="KW-0378">Hydrolase</keyword>
<dbReference type="HAMAP" id="MF_00378">
    <property type="entry name" value="Exonuc_7_L"/>
    <property type="match status" value="1"/>
</dbReference>
<evidence type="ECO:0000256" key="5">
    <source>
        <dbReference type="HAMAP-Rule" id="MF_00378"/>
    </source>
</evidence>
<evidence type="ECO:0000313" key="9">
    <source>
        <dbReference type="EMBL" id="BCA88730.1"/>
    </source>
</evidence>
<dbReference type="PANTHER" id="PTHR30008">
    <property type="entry name" value="EXODEOXYRIBONUCLEASE 7 LARGE SUBUNIT"/>
    <property type="match status" value="1"/>
</dbReference>
<comment type="function">
    <text evidence="5">Bidirectionally degrades single-stranded DNA into large acid-insoluble oligonucleotides, which are then degraded further into small acid-soluble oligonucleotides.</text>
</comment>
<keyword evidence="10" id="KW-1185">Reference proteome</keyword>
<comment type="subcellular location">
    <subcellularLocation>
        <location evidence="5 6">Cytoplasm</location>
    </subcellularLocation>
</comment>
<keyword evidence="2 5" id="KW-0540">Nuclease</keyword>
<gene>
    <name evidence="5 9" type="primary">xseA</name>
    <name evidence="9" type="ORF">ADCFC_12280</name>
</gene>
<sequence>MAVEERETTTEEEVAPALSVSAAMGLAKNALEEVVVRLVGEVSEVNDKPGYKAVYFTVKDEKASLPCMMWMNRYQASGVALSVGALVELTGRFSLYAAKGRMNFDVFSVSLAGEGQLRLQVANLARELEAMGLMDPARKRPLPAYPEAIGLVTSPRGAAVHDVLRTLRRRYPLARILFAGVPVEGPGAADGLVDGLAKVVFAGAEVVLLVRGGGSFEDLMPFNDRRLARTIAACPVPVVTGIGHEPDTSIADMVADVRASTPTAAAEAVAPAQGEIAARIQGLGAAMGHAESRRLDALSIKMERVASLPLFREPTRLFDGEALALDDLSDRLGRALPEALREDRHRLGLIGEALGRMLPGLLSAPRGAVGAAAGRLGYLGEHFGERSRQQLDGARGRLMRAGAAMTDPYRASVAVSAARLHDLSPLAIIGRGYAMAKGEDGRVVSSVDGVAAGERLVVTLSDGELDCTVNDVRRIHSAVEAWG</sequence>
<protein>
    <recommendedName>
        <fullName evidence="5">Exodeoxyribonuclease 7 large subunit</fullName>
        <ecNumber evidence="5">3.1.11.6</ecNumber>
    </recommendedName>
    <alternativeName>
        <fullName evidence="5">Exodeoxyribonuclease VII large subunit</fullName>
        <shortName evidence="5">Exonuclease VII large subunit</shortName>
    </alternativeName>
</protein>
<feature type="domain" description="Exonuclease VII large subunit C-terminal" evidence="7">
    <location>
        <begin position="133"/>
        <end position="468"/>
    </location>
</feature>
<comment type="catalytic activity">
    <reaction evidence="5 6">
        <text>Exonucleolytic cleavage in either 5'- to 3'- or 3'- to 5'-direction to yield nucleoside 5'-phosphates.</text>
        <dbReference type="EC" id="3.1.11.6"/>
    </reaction>
</comment>
<feature type="domain" description="OB-fold nucleic acid binding" evidence="8">
    <location>
        <begin position="18"/>
        <end position="108"/>
    </location>
</feature>
<dbReference type="GO" id="GO:0009318">
    <property type="term" value="C:exodeoxyribonuclease VII complex"/>
    <property type="evidence" value="ECO:0007669"/>
    <property type="project" value="UniProtKB-UniRule"/>
</dbReference>
<dbReference type="RefSeq" id="WP_231699471.1">
    <property type="nucleotide sequence ID" value="NZ_AP022829.1"/>
</dbReference>
<evidence type="ECO:0000256" key="2">
    <source>
        <dbReference type="ARBA" id="ARBA00022722"/>
    </source>
</evidence>
<evidence type="ECO:0000256" key="6">
    <source>
        <dbReference type="RuleBase" id="RU004355"/>
    </source>
</evidence>
<evidence type="ECO:0000313" key="10">
    <source>
        <dbReference type="Proteomes" id="UP000501727"/>
    </source>
</evidence>
<dbReference type="GO" id="GO:0005737">
    <property type="term" value="C:cytoplasm"/>
    <property type="evidence" value="ECO:0007669"/>
    <property type="project" value="UniProtKB-SubCell"/>
</dbReference>
<dbReference type="KEGG" id="ahat:ADCFC_13490"/>
<reference evidence="10" key="2">
    <citation type="submission" date="2020-03" db="EMBL/GenBank/DDBJ databases">
        <title>Complete Genome Sequence of Adlercreutzia sp. strain 8CFCBH1 Producing Equol, Isolated from Healthy Japanese Feces.</title>
        <authorList>
            <person name="Ogata Y."/>
            <person name="Sakamoto M."/>
            <person name="Ohkuma M."/>
            <person name="Hattori M."/>
            <person name="Suda W."/>
        </authorList>
    </citation>
    <scope>NUCLEOTIDE SEQUENCE [LARGE SCALE GENOMIC DNA]</scope>
    <source>
        <strain evidence="10">8CFCBH1</strain>
    </source>
</reference>
<dbReference type="NCBIfam" id="TIGR00237">
    <property type="entry name" value="xseA"/>
    <property type="match status" value="1"/>
</dbReference>
<organism evidence="9 10">
    <name type="scientific">Adlercreutzia hattorii</name>
    <dbReference type="NCBI Taxonomy" id="2707299"/>
    <lineage>
        <taxon>Bacteria</taxon>
        <taxon>Bacillati</taxon>
        <taxon>Actinomycetota</taxon>
        <taxon>Coriobacteriia</taxon>
        <taxon>Eggerthellales</taxon>
        <taxon>Eggerthellaceae</taxon>
        <taxon>Adlercreutzia</taxon>
    </lineage>
</organism>
<dbReference type="GO" id="GO:0008855">
    <property type="term" value="F:exodeoxyribonuclease VII activity"/>
    <property type="evidence" value="ECO:0007669"/>
    <property type="project" value="UniProtKB-UniRule"/>
</dbReference>
<dbReference type="EC" id="3.1.11.6" evidence="5"/>
<evidence type="ECO:0000259" key="7">
    <source>
        <dbReference type="Pfam" id="PF02601"/>
    </source>
</evidence>
<comment type="subunit">
    <text evidence="5">Heterooligomer composed of large and small subunits.</text>
</comment>
<dbReference type="InterPro" id="IPR003753">
    <property type="entry name" value="Exonuc_VII_L"/>
</dbReference>
<keyword evidence="1 5" id="KW-0963">Cytoplasm</keyword>
<evidence type="ECO:0000256" key="3">
    <source>
        <dbReference type="ARBA" id="ARBA00022801"/>
    </source>
</evidence>
<reference evidence="10" key="1">
    <citation type="journal article" date="2020" name="Microbiol. Resour. Announc.">
        <title>Complete Genome Sequence of Adlercreutzia sp. Strain 8CFCBH1, a Potent Producer of Equol, Isolated from Healthy Japanese Feces.</title>
        <authorList>
            <person name="Ogata Y."/>
            <person name="Sakamoto M."/>
            <person name="Ohkuma M."/>
            <person name="Hattori M."/>
            <person name="Suda W."/>
        </authorList>
    </citation>
    <scope>NUCLEOTIDE SEQUENCE [LARGE SCALE GENOMIC DNA]</scope>
    <source>
        <strain evidence="10">8CFCBH1</strain>
    </source>
</reference>
<dbReference type="PANTHER" id="PTHR30008:SF0">
    <property type="entry name" value="EXODEOXYRIBONUCLEASE 7 LARGE SUBUNIT"/>
    <property type="match status" value="1"/>
</dbReference>
<evidence type="ECO:0000259" key="8">
    <source>
        <dbReference type="Pfam" id="PF13742"/>
    </source>
</evidence>
<keyword evidence="4 5" id="KW-0269">Exonuclease</keyword>